<comment type="similarity">
    <text evidence="2 5">Belongs to the RxLR effector family.</text>
</comment>
<evidence type="ECO:0000313" key="7">
    <source>
        <dbReference type="Proteomes" id="UP000005238"/>
    </source>
</evidence>
<comment type="domain">
    <text evidence="5">The RxLR-dEER motif acts to carry the protein into the host cell cytoplasm through binding to cell surface phosphatidylinositol-3-phosphate.</text>
</comment>
<dbReference type="AlphaFoldDB" id="H3GK92"/>
<dbReference type="VEuPathDB" id="FungiDB:KRP22_11542"/>
<dbReference type="RefSeq" id="XP_067741037.1">
    <property type="nucleotide sequence ID" value="XM_067881754.1"/>
</dbReference>
<comment type="subcellular location">
    <subcellularLocation>
        <location evidence="1 5">Secreted</location>
    </subcellularLocation>
</comment>
<evidence type="ECO:0000256" key="2">
    <source>
        <dbReference type="ARBA" id="ARBA00010400"/>
    </source>
</evidence>
<reference evidence="7" key="1">
    <citation type="journal article" date="2006" name="Science">
        <title>Phytophthora genome sequences uncover evolutionary origins and mechanisms of pathogenesis.</title>
        <authorList>
            <person name="Tyler B.M."/>
            <person name="Tripathy S."/>
            <person name="Zhang X."/>
            <person name="Dehal P."/>
            <person name="Jiang R.H."/>
            <person name="Aerts A."/>
            <person name="Arredondo F.D."/>
            <person name="Baxter L."/>
            <person name="Bensasson D."/>
            <person name="Beynon J.L."/>
            <person name="Chapman J."/>
            <person name="Damasceno C.M."/>
            <person name="Dorrance A.E."/>
            <person name="Dou D."/>
            <person name="Dickerman A.W."/>
            <person name="Dubchak I.L."/>
            <person name="Garbelotto M."/>
            <person name="Gijzen M."/>
            <person name="Gordon S.G."/>
            <person name="Govers F."/>
            <person name="Grunwald N.J."/>
            <person name="Huang W."/>
            <person name="Ivors K.L."/>
            <person name="Jones R.W."/>
            <person name="Kamoun S."/>
            <person name="Krampis K."/>
            <person name="Lamour K.H."/>
            <person name="Lee M.K."/>
            <person name="McDonald W.H."/>
            <person name="Medina M."/>
            <person name="Meijer H.J."/>
            <person name="Nordberg E.K."/>
            <person name="Maclean D.J."/>
            <person name="Ospina-Giraldo M.D."/>
            <person name="Morris P.F."/>
            <person name="Phuntumart V."/>
            <person name="Putnam N.H."/>
            <person name="Rash S."/>
            <person name="Rose J.K."/>
            <person name="Sakihama Y."/>
            <person name="Salamov A.A."/>
            <person name="Savidor A."/>
            <person name="Scheuring C.F."/>
            <person name="Smith B.M."/>
            <person name="Sobral B.W."/>
            <person name="Terry A."/>
            <person name="Torto-Alalibo T.A."/>
            <person name="Win J."/>
            <person name="Xu Z."/>
            <person name="Zhang H."/>
            <person name="Grigoriev I.V."/>
            <person name="Rokhsar D.S."/>
            <person name="Boore J.L."/>
        </authorList>
    </citation>
    <scope>NUCLEOTIDE SEQUENCE [LARGE SCALE GENOMIC DNA]</scope>
    <source>
        <strain evidence="7">Pr102</strain>
    </source>
</reference>
<dbReference type="VEuPathDB" id="FungiDB:KRP23_11225"/>
<accession>H3GK92</accession>
<dbReference type="OrthoDB" id="10513987at2759"/>
<keyword evidence="3 5" id="KW-0964">Secreted</keyword>
<proteinExistence type="inferred from homology"/>
<dbReference type="PROSITE" id="PS51257">
    <property type="entry name" value="PROKAR_LIPOPROTEIN"/>
    <property type="match status" value="1"/>
</dbReference>
<keyword evidence="4 5" id="KW-0732">Signal</keyword>
<dbReference type="Proteomes" id="UP000005238">
    <property type="component" value="Unassembled WGS sequence"/>
</dbReference>
<evidence type="ECO:0000256" key="1">
    <source>
        <dbReference type="ARBA" id="ARBA00004613"/>
    </source>
</evidence>
<reference evidence="6" key="2">
    <citation type="submission" date="2015-06" db="UniProtKB">
        <authorList>
            <consortium name="EnsemblProtists"/>
        </authorList>
    </citation>
    <scope>IDENTIFICATION</scope>
    <source>
        <strain evidence="6">Pr102</strain>
    </source>
</reference>
<name>H3GK92_PHYRM</name>
<dbReference type="InterPro" id="IPR031825">
    <property type="entry name" value="RXLR"/>
</dbReference>
<evidence type="ECO:0000256" key="4">
    <source>
        <dbReference type="ARBA" id="ARBA00022729"/>
    </source>
</evidence>
<dbReference type="EnsemblProtists" id="Phyra76659">
    <property type="protein sequence ID" value="Phyra76659"/>
    <property type="gene ID" value="Phyra76659"/>
</dbReference>
<evidence type="ECO:0000256" key="5">
    <source>
        <dbReference type="RuleBase" id="RU367124"/>
    </source>
</evidence>
<dbReference type="InParanoid" id="H3GK92"/>
<dbReference type="GeneID" id="94217487"/>
<evidence type="ECO:0000313" key="6">
    <source>
        <dbReference type="EnsemblProtists" id="Phyra76659"/>
    </source>
</evidence>
<protein>
    <recommendedName>
        <fullName evidence="5">RxLR effector protein</fullName>
    </recommendedName>
</protein>
<organism evidence="6 7">
    <name type="scientific">Phytophthora ramorum</name>
    <name type="common">Sudden oak death agent</name>
    <dbReference type="NCBI Taxonomy" id="164328"/>
    <lineage>
        <taxon>Eukaryota</taxon>
        <taxon>Sar</taxon>
        <taxon>Stramenopiles</taxon>
        <taxon>Oomycota</taxon>
        <taxon>Peronosporomycetes</taxon>
        <taxon>Peronosporales</taxon>
        <taxon>Peronosporaceae</taxon>
        <taxon>Phytophthora</taxon>
    </lineage>
</organism>
<feature type="signal peptide" evidence="5">
    <location>
        <begin position="1"/>
        <end position="20"/>
    </location>
</feature>
<keyword evidence="7" id="KW-1185">Reference proteome</keyword>
<sequence length="112" mass="12348">MRANYVVLLVAATLASCTNGLTVTDNSAQVVSAVANSSPVLARVDNTGRYLKGSKKAIEENESIHEERGGVPSLSRLKSMLQKIPTKIGDKYLKWVKAYNERYRAKHPEVNM</sequence>
<feature type="chain" id="PRO_5044969805" description="RxLR effector protein" evidence="5">
    <location>
        <begin position="21"/>
        <end position="112"/>
    </location>
</feature>
<comment type="function">
    <text evidence="5">Effector that suppresses plant defense responses during pathogen infection.</text>
</comment>
<evidence type="ECO:0000256" key="3">
    <source>
        <dbReference type="ARBA" id="ARBA00022525"/>
    </source>
</evidence>
<dbReference type="HOGENOM" id="CLU_2150846_0_0_1"/>
<dbReference type="Pfam" id="PF16810">
    <property type="entry name" value="RXLR"/>
    <property type="match status" value="1"/>
</dbReference>
<dbReference type="EMBL" id="DS566016">
    <property type="status" value="NOT_ANNOTATED_CDS"/>
    <property type="molecule type" value="Genomic_DNA"/>
</dbReference>